<dbReference type="Proteomes" id="UP000324479">
    <property type="component" value="Unassembled WGS sequence"/>
</dbReference>
<sequence>MKVSIRSLLVVTILVAISCAIGIAVHHDVLLAAFLSVVIALPLFYKASTFFISPRTGAMALPTILAFALDAVAWDGFELTRQPMAALLVTVILILAWSLQLILVRAVRCLRSDRIFEACLYASIGELLALLRTGTNGGYENEHREPRDAPKNGS</sequence>
<reference evidence="2 3" key="1">
    <citation type="submission" date="2019-08" db="EMBL/GenBank/DDBJ databases">
        <authorList>
            <person name="Dhanesh K."/>
            <person name="Kumar G."/>
            <person name="Sasikala C."/>
            <person name="Venkata Ramana C."/>
        </authorList>
    </citation>
    <scope>NUCLEOTIDE SEQUENCE [LARGE SCALE GENOMIC DNA]</scope>
    <source>
        <strain evidence="2 3">JC645</strain>
    </source>
</reference>
<keyword evidence="1" id="KW-0812">Transmembrane</keyword>
<keyword evidence="1" id="KW-0472">Membrane</keyword>
<organism evidence="2 3">
    <name type="scientific">Roseiconus nitratireducens</name>
    <dbReference type="NCBI Taxonomy" id="2605748"/>
    <lineage>
        <taxon>Bacteria</taxon>
        <taxon>Pseudomonadati</taxon>
        <taxon>Planctomycetota</taxon>
        <taxon>Planctomycetia</taxon>
        <taxon>Pirellulales</taxon>
        <taxon>Pirellulaceae</taxon>
        <taxon>Roseiconus</taxon>
    </lineage>
</organism>
<dbReference type="AlphaFoldDB" id="A0A5M6CVF8"/>
<gene>
    <name evidence="2" type="ORF">FYK55_26175</name>
</gene>
<proteinExistence type="predicted"/>
<protein>
    <submittedName>
        <fullName evidence="2">Uncharacterized protein</fullName>
    </submittedName>
</protein>
<evidence type="ECO:0000256" key="1">
    <source>
        <dbReference type="SAM" id="Phobius"/>
    </source>
</evidence>
<dbReference type="EMBL" id="VWOX01000024">
    <property type="protein sequence ID" value="KAA5538926.1"/>
    <property type="molecule type" value="Genomic_DNA"/>
</dbReference>
<accession>A0A5M6CVF8</accession>
<dbReference type="PROSITE" id="PS51257">
    <property type="entry name" value="PROKAR_LIPOPROTEIN"/>
    <property type="match status" value="1"/>
</dbReference>
<dbReference type="RefSeq" id="WP_150079597.1">
    <property type="nucleotide sequence ID" value="NZ_VWOX01000024.1"/>
</dbReference>
<keyword evidence="1" id="KW-1133">Transmembrane helix</keyword>
<name>A0A5M6CVF8_9BACT</name>
<comment type="caution">
    <text evidence="2">The sequence shown here is derived from an EMBL/GenBank/DDBJ whole genome shotgun (WGS) entry which is preliminary data.</text>
</comment>
<evidence type="ECO:0000313" key="3">
    <source>
        <dbReference type="Proteomes" id="UP000324479"/>
    </source>
</evidence>
<feature type="transmembrane region" description="Helical" evidence="1">
    <location>
        <begin position="29"/>
        <end position="45"/>
    </location>
</feature>
<feature type="transmembrane region" description="Helical" evidence="1">
    <location>
        <begin position="57"/>
        <end position="77"/>
    </location>
</feature>
<keyword evidence="3" id="KW-1185">Reference proteome</keyword>
<feature type="transmembrane region" description="Helical" evidence="1">
    <location>
        <begin position="83"/>
        <end position="104"/>
    </location>
</feature>
<evidence type="ECO:0000313" key="2">
    <source>
        <dbReference type="EMBL" id="KAA5538926.1"/>
    </source>
</evidence>